<evidence type="ECO:0000256" key="8">
    <source>
        <dbReference type="ARBA" id="ARBA00023326"/>
    </source>
</evidence>
<evidence type="ECO:0000256" key="3">
    <source>
        <dbReference type="ARBA" id="ARBA00012780"/>
    </source>
</evidence>
<evidence type="ECO:0000313" key="10">
    <source>
        <dbReference type="EMBL" id="MDM7892550.1"/>
    </source>
</evidence>
<evidence type="ECO:0000313" key="11">
    <source>
        <dbReference type="Proteomes" id="UP001236404"/>
    </source>
</evidence>
<keyword evidence="11" id="KW-1185">Reference proteome</keyword>
<dbReference type="RefSeq" id="WP_289474435.1">
    <property type="nucleotide sequence ID" value="NZ_JAUCMN010000009.1"/>
</dbReference>
<comment type="caution">
    <text evidence="10">The sequence shown here is derived from an EMBL/GenBank/DDBJ whole genome shotgun (WGS) entry which is preliminary data.</text>
</comment>
<evidence type="ECO:0000256" key="1">
    <source>
        <dbReference type="ARBA" id="ARBA00000382"/>
    </source>
</evidence>
<dbReference type="Gene3D" id="2.70.98.30">
    <property type="entry name" value="Golgi alpha-mannosidase II, domain 4"/>
    <property type="match status" value="1"/>
</dbReference>
<dbReference type="PANTHER" id="PTHR31983">
    <property type="entry name" value="ENDO-1,3(4)-BETA-GLUCANASE 1"/>
    <property type="match status" value="1"/>
</dbReference>
<keyword evidence="8" id="KW-0624">Polysaccharide degradation</keyword>
<accession>A0ABT7TSH9</accession>
<proteinExistence type="inferred from homology"/>
<evidence type="ECO:0000256" key="2">
    <source>
        <dbReference type="ARBA" id="ARBA00010730"/>
    </source>
</evidence>
<keyword evidence="7" id="KW-0961">Cell wall biogenesis/degradation</keyword>
<evidence type="ECO:0000256" key="6">
    <source>
        <dbReference type="ARBA" id="ARBA00023295"/>
    </source>
</evidence>
<comment type="similarity">
    <text evidence="2">Belongs to the glycosyl hydrolase 81 family.</text>
</comment>
<dbReference type="EMBL" id="JAUCMN010000009">
    <property type="protein sequence ID" value="MDM7892550.1"/>
    <property type="molecule type" value="Genomic_DNA"/>
</dbReference>
<reference evidence="10 11" key="1">
    <citation type="submission" date="2023-06" db="EMBL/GenBank/DDBJ databases">
        <authorList>
            <person name="Feng G."/>
            <person name="Li J."/>
            <person name="Zhu H."/>
        </authorList>
    </citation>
    <scope>NUCLEOTIDE SEQUENCE [LARGE SCALE GENOMIC DNA]</scope>
    <source>
        <strain evidence="10 11">RHCKG28</strain>
    </source>
</reference>
<feature type="domain" description="Glycosyl hydrolase family 81 C-terminal" evidence="9">
    <location>
        <begin position="347"/>
        <end position="617"/>
    </location>
</feature>
<dbReference type="EC" id="3.2.1.39" evidence="3"/>
<gene>
    <name evidence="10" type="ORF">QUG93_12720</name>
</gene>
<sequence>MRDPLRAAGRPADRRRASRPLLLVPVLTVVALLATACSGPGGTVQPTPSASATDTAASVDVAAQTRAVTALGTVASSTGGTMRLATGLTPPTNRWFSGLVFGPAPQPVFPTPISWQVTGRGFAAGLPVVSATEKTIAGGAVQQVGFTLGATSTLVSAYDAVSVTVEHRAGSTVLGHSVIAEGSPLVTYTAARDGKLSATVPVVRTGDGTATMTGGGRTWQVVVRDGTIAASGVTLRRGGSVVLLPTPDGASSKQVAALVAAARPLTGATLARSASGGAQRTTLSYAFRGGAGVLVPQPGQGTSGLTCTGLRYATIQGSAPVCTGTALRFAVDTVTPSDRLDLSGLTSAQRSTLAAQVRKDAARVDASSYAADSYGGGKDLYRVASLYRLAVALRLDAQASALKTSIVAELDQWFDPAGCGGRTARCFAYDPTVKGLVGQQASFGSDEFNDHHFHYGYVLSAAAMVADGDASLVQRWRTVADLVASDIASPTATASFPALRVYDPYAQHSWASGYSPFADGNNQESSSEAVSAWNGVARWGAVSGSSSLRSVGTWLLSNEAASAQRDVLDPDLSAFPGFTHRVVSLTWGGKRDHATWFSAAAAAPAGIELIPMPAMAGAYVGAGGRKQVQRVLAEAVPNGRYDVQFGDYLLMYRALGGKADAATALRAAQQLPDAVIDSANTRSYLLAWIMTRA</sequence>
<protein>
    <recommendedName>
        <fullName evidence="3">glucan endo-1,3-beta-D-glucosidase</fullName>
        <ecNumber evidence="3">3.2.1.39</ecNumber>
    </recommendedName>
</protein>
<dbReference type="GO" id="GO:0016787">
    <property type="term" value="F:hydrolase activity"/>
    <property type="evidence" value="ECO:0007669"/>
    <property type="project" value="UniProtKB-KW"/>
</dbReference>
<keyword evidence="4 10" id="KW-0378">Hydrolase</keyword>
<comment type="catalytic activity">
    <reaction evidence="1">
        <text>Hydrolysis of (1-&gt;3)-beta-D-glucosidic linkages in (1-&gt;3)-beta-D-glucans.</text>
        <dbReference type="EC" id="3.2.1.39"/>
    </reaction>
</comment>
<evidence type="ECO:0000256" key="7">
    <source>
        <dbReference type="ARBA" id="ARBA00023316"/>
    </source>
</evidence>
<organism evidence="10 11">
    <name type="scientific">Curtobacterium caseinilyticum</name>
    <dbReference type="NCBI Taxonomy" id="3055137"/>
    <lineage>
        <taxon>Bacteria</taxon>
        <taxon>Bacillati</taxon>
        <taxon>Actinomycetota</taxon>
        <taxon>Actinomycetes</taxon>
        <taxon>Micrococcales</taxon>
        <taxon>Microbacteriaceae</taxon>
        <taxon>Curtobacterium</taxon>
    </lineage>
</organism>
<name>A0ABT7TSH9_9MICO</name>
<evidence type="ECO:0000256" key="5">
    <source>
        <dbReference type="ARBA" id="ARBA00023277"/>
    </source>
</evidence>
<dbReference type="PANTHER" id="PTHR31983:SF0">
    <property type="entry name" value="GLUCAN ENDO-1,3-BETA-D-GLUCOSIDASE 2"/>
    <property type="match status" value="1"/>
</dbReference>
<evidence type="ECO:0000259" key="9">
    <source>
        <dbReference type="Pfam" id="PF17652"/>
    </source>
</evidence>
<dbReference type="PROSITE" id="PS52008">
    <property type="entry name" value="GH81"/>
    <property type="match status" value="1"/>
</dbReference>
<dbReference type="InterPro" id="IPR005200">
    <property type="entry name" value="Endo-beta-glucanase"/>
</dbReference>
<dbReference type="Pfam" id="PF17652">
    <property type="entry name" value="Glyco_hydro81C"/>
    <property type="match status" value="1"/>
</dbReference>
<dbReference type="Proteomes" id="UP001236404">
    <property type="component" value="Unassembled WGS sequence"/>
</dbReference>
<keyword evidence="6" id="KW-0326">Glycosidase</keyword>
<dbReference type="InterPro" id="IPR040720">
    <property type="entry name" value="GH81_C"/>
</dbReference>
<evidence type="ECO:0000256" key="4">
    <source>
        <dbReference type="ARBA" id="ARBA00022801"/>
    </source>
</evidence>
<keyword evidence="5" id="KW-0119">Carbohydrate metabolism</keyword>